<keyword evidence="4 7" id="KW-0812">Transmembrane</keyword>
<keyword evidence="5 7" id="KW-1133">Transmembrane helix</keyword>
<protein>
    <submittedName>
        <fullName evidence="9">Uncharacterized membrane protein YcaP (DUF421 family)</fullName>
    </submittedName>
</protein>
<evidence type="ECO:0000313" key="9">
    <source>
        <dbReference type="EMBL" id="MDR7378759.1"/>
    </source>
</evidence>
<evidence type="ECO:0000313" key="10">
    <source>
        <dbReference type="Proteomes" id="UP001180487"/>
    </source>
</evidence>
<evidence type="ECO:0000256" key="5">
    <source>
        <dbReference type="ARBA" id="ARBA00022989"/>
    </source>
</evidence>
<keyword evidence="10" id="KW-1185">Reference proteome</keyword>
<evidence type="ECO:0000259" key="8">
    <source>
        <dbReference type="Pfam" id="PF04239"/>
    </source>
</evidence>
<dbReference type="PANTHER" id="PTHR34582">
    <property type="entry name" value="UPF0702 TRANSMEMBRANE PROTEIN YCAP"/>
    <property type="match status" value="1"/>
</dbReference>
<evidence type="ECO:0000256" key="3">
    <source>
        <dbReference type="ARBA" id="ARBA00022475"/>
    </source>
</evidence>
<dbReference type="Proteomes" id="UP001180487">
    <property type="component" value="Unassembled WGS sequence"/>
</dbReference>
<evidence type="ECO:0000256" key="1">
    <source>
        <dbReference type="ARBA" id="ARBA00004651"/>
    </source>
</evidence>
<sequence>MHTDWWELPLRATIIYIALLVMVRVSGRRTVGQFTPFDLLVVMLLSESVSNGLSGGEDSVTGALLAAMTLVALNLSVAFITSRSTGFRRVVEGDPILIGRDSVIFENVLRAQRIPLGDAKQALREADCDLKDMKFLFLEADGDISVLKDSAVPA</sequence>
<evidence type="ECO:0000256" key="2">
    <source>
        <dbReference type="ARBA" id="ARBA00006448"/>
    </source>
</evidence>
<feature type="transmembrane region" description="Helical" evidence="7">
    <location>
        <begin position="6"/>
        <end position="25"/>
    </location>
</feature>
<comment type="subcellular location">
    <subcellularLocation>
        <location evidence="1">Cell membrane</location>
        <topology evidence="1">Multi-pass membrane protein</topology>
    </subcellularLocation>
</comment>
<dbReference type="InterPro" id="IPR007353">
    <property type="entry name" value="DUF421"/>
</dbReference>
<comment type="similarity">
    <text evidence="2">Belongs to the UPF0702 family.</text>
</comment>
<feature type="transmembrane region" description="Helical" evidence="7">
    <location>
        <begin position="60"/>
        <end position="80"/>
    </location>
</feature>
<evidence type="ECO:0000256" key="4">
    <source>
        <dbReference type="ARBA" id="ARBA00022692"/>
    </source>
</evidence>
<dbReference type="Pfam" id="PF04239">
    <property type="entry name" value="DUF421"/>
    <property type="match status" value="1"/>
</dbReference>
<dbReference type="EMBL" id="JAVDXT010000003">
    <property type="protein sequence ID" value="MDR7378759.1"/>
    <property type="molecule type" value="Genomic_DNA"/>
</dbReference>
<evidence type="ECO:0000256" key="7">
    <source>
        <dbReference type="SAM" id="Phobius"/>
    </source>
</evidence>
<name>A0ABU2CBQ7_9BURK</name>
<dbReference type="InterPro" id="IPR023090">
    <property type="entry name" value="UPF0702_alpha/beta_dom_sf"/>
</dbReference>
<organism evidence="9 10">
    <name type="scientific">Rhodoferax ferrireducens</name>
    <dbReference type="NCBI Taxonomy" id="192843"/>
    <lineage>
        <taxon>Bacteria</taxon>
        <taxon>Pseudomonadati</taxon>
        <taxon>Pseudomonadota</taxon>
        <taxon>Betaproteobacteria</taxon>
        <taxon>Burkholderiales</taxon>
        <taxon>Comamonadaceae</taxon>
        <taxon>Rhodoferax</taxon>
    </lineage>
</organism>
<reference evidence="9 10" key="1">
    <citation type="submission" date="2023-07" db="EMBL/GenBank/DDBJ databases">
        <title>Sorghum-associated microbial communities from plants grown in Nebraska, USA.</title>
        <authorList>
            <person name="Schachtman D."/>
        </authorList>
    </citation>
    <scope>NUCLEOTIDE SEQUENCE [LARGE SCALE GENOMIC DNA]</scope>
    <source>
        <strain evidence="9 10">BE313</strain>
    </source>
</reference>
<comment type="caution">
    <text evidence="9">The sequence shown here is derived from an EMBL/GenBank/DDBJ whole genome shotgun (WGS) entry which is preliminary data.</text>
</comment>
<dbReference type="Gene3D" id="3.30.240.20">
    <property type="entry name" value="bsu07140 like domains"/>
    <property type="match status" value="1"/>
</dbReference>
<feature type="domain" description="YetF C-terminal" evidence="8">
    <location>
        <begin position="84"/>
        <end position="150"/>
    </location>
</feature>
<evidence type="ECO:0000256" key="6">
    <source>
        <dbReference type="ARBA" id="ARBA00023136"/>
    </source>
</evidence>
<keyword evidence="3" id="KW-1003">Cell membrane</keyword>
<dbReference type="PANTHER" id="PTHR34582:SF6">
    <property type="entry name" value="UPF0702 TRANSMEMBRANE PROTEIN YCAP"/>
    <property type="match status" value="1"/>
</dbReference>
<proteinExistence type="inferred from homology"/>
<gene>
    <name evidence="9" type="ORF">J2X19_003453</name>
</gene>
<accession>A0ABU2CBQ7</accession>
<keyword evidence="6 7" id="KW-0472">Membrane</keyword>